<reference evidence="2 3" key="1">
    <citation type="journal article" date="2016" name="Sci. Rep.">
        <title>Peltaster fructicola genome reveals evolution from an invasive phytopathogen to an ectophytic parasite.</title>
        <authorList>
            <person name="Xu C."/>
            <person name="Chen H."/>
            <person name="Gleason M.L."/>
            <person name="Xu J.R."/>
            <person name="Liu H."/>
            <person name="Zhang R."/>
            <person name="Sun G."/>
        </authorList>
    </citation>
    <scope>NUCLEOTIDE SEQUENCE [LARGE SCALE GENOMIC DNA]</scope>
    <source>
        <strain evidence="2 3">LNHT1506</strain>
    </source>
</reference>
<gene>
    <name evidence="2" type="ORF">AMS68_004006</name>
</gene>
<accession>A0A6H0XV36</accession>
<name>A0A6H0XV36_9PEZI</name>
<evidence type="ECO:0000256" key="1">
    <source>
        <dbReference type="SAM" id="MobiDB-lite"/>
    </source>
</evidence>
<sequence>MAENPPRTSSLPTHGGGISSTPENAESPGRNLSLPRRPRPAVPRGAAEASPVVAGPSTQRPQTAKASQVGAAPTTLLKDIEEHHAKMKKQIVEIIKRSNELDKLVTRPHVQKTLAPKALSADAQVFETPALLRQQTEDIQDIWGIYAALAETFGEAARDAEAFKDTLDSI</sequence>
<organism evidence="2 3">
    <name type="scientific">Peltaster fructicola</name>
    <dbReference type="NCBI Taxonomy" id="286661"/>
    <lineage>
        <taxon>Eukaryota</taxon>
        <taxon>Fungi</taxon>
        <taxon>Dikarya</taxon>
        <taxon>Ascomycota</taxon>
        <taxon>Pezizomycotina</taxon>
        <taxon>Dothideomycetes</taxon>
        <taxon>Dothideomycetes incertae sedis</taxon>
        <taxon>Peltaster</taxon>
    </lineage>
</organism>
<proteinExistence type="predicted"/>
<feature type="compositionally biased region" description="Polar residues" evidence="1">
    <location>
        <begin position="1"/>
        <end position="12"/>
    </location>
</feature>
<evidence type="ECO:0000313" key="2">
    <source>
        <dbReference type="EMBL" id="QIW98488.1"/>
    </source>
</evidence>
<feature type="compositionally biased region" description="Polar residues" evidence="1">
    <location>
        <begin position="56"/>
        <end position="66"/>
    </location>
</feature>
<keyword evidence="3" id="KW-1185">Reference proteome</keyword>
<dbReference type="EMBL" id="CP051141">
    <property type="protein sequence ID" value="QIW98488.1"/>
    <property type="molecule type" value="Genomic_DNA"/>
</dbReference>
<dbReference type="AlphaFoldDB" id="A0A6H0XV36"/>
<evidence type="ECO:0000313" key="3">
    <source>
        <dbReference type="Proteomes" id="UP000503462"/>
    </source>
</evidence>
<dbReference type="Proteomes" id="UP000503462">
    <property type="component" value="Chromosome 3"/>
</dbReference>
<feature type="region of interest" description="Disordered" evidence="1">
    <location>
        <begin position="1"/>
        <end position="71"/>
    </location>
</feature>
<protein>
    <submittedName>
        <fullName evidence="2">Uncharacterized protein</fullName>
    </submittedName>
</protein>